<keyword evidence="4" id="KW-0238">DNA-binding</keyword>
<dbReference type="GO" id="GO:0003677">
    <property type="term" value="F:DNA binding"/>
    <property type="evidence" value="ECO:0007669"/>
    <property type="project" value="UniProtKB-KW"/>
</dbReference>
<gene>
    <name evidence="8" type="ORF">A2Z24_00285</name>
</gene>
<dbReference type="Proteomes" id="UP000177588">
    <property type="component" value="Unassembled WGS sequence"/>
</dbReference>
<dbReference type="CDD" id="cd17574">
    <property type="entry name" value="REC_OmpR"/>
    <property type="match status" value="1"/>
</dbReference>
<accession>A0A1G1WF47</accession>
<reference evidence="8 9" key="1">
    <citation type="journal article" date="2016" name="Nat. Commun.">
        <title>Thousands of microbial genomes shed light on interconnected biogeochemical processes in an aquifer system.</title>
        <authorList>
            <person name="Anantharaman K."/>
            <person name="Brown C.T."/>
            <person name="Hug L.A."/>
            <person name="Sharon I."/>
            <person name="Castelle C.J."/>
            <person name="Probst A.J."/>
            <person name="Thomas B.C."/>
            <person name="Singh A."/>
            <person name="Wilkins M.J."/>
            <person name="Karaoz U."/>
            <person name="Brodie E.L."/>
            <person name="Williams K.H."/>
            <person name="Hubbard S.S."/>
            <person name="Banfield J.F."/>
        </authorList>
    </citation>
    <scope>NUCLEOTIDE SEQUENCE [LARGE SCALE GENOMIC DNA]</scope>
</reference>
<dbReference type="PANTHER" id="PTHR43547">
    <property type="entry name" value="TWO-COMPONENT HISTIDINE KINASE"/>
    <property type="match status" value="1"/>
</dbReference>
<evidence type="ECO:0000313" key="9">
    <source>
        <dbReference type="Proteomes" id="UP000177588"/>
    </source>
</evidence>
<evidence type="ECO:0000313" key="8">
    <source>
        <dbReference type="EMBL" id="OGY26329.1"/>
    </source>
</evidence>
<keyword evidence="5" id="KW-0804">Transcription</keyword>
<evidence type="ECO:0000256" key="5">
    <source>
        <dbReference type="ARBA" id="ARBA00023163"/>
    </source>
</evidence>
<dbReference type="Pfam" id="PF00072">
    <property type="entry name" value="Response_reg"/>
    <property type="match status" value="1"/>
</dbReference>
<proteinExistence type="predicted"/>
<organism evidence="8 9">
    <name type="scientific">Candidatus Woykebacteria bacterium RBG_16_44_10</name>
    <dbReference type="NCBI Taxonomy" id="1802597"/>
    <lineage>
        <taxon>Bacteria</taxon>
        <taxon>Candidatus Woykeibacteriota</taxon>
    </lineage>
</organism>
<dbReference type="AlphaFoldDB" id="A0A1G1WF47"/>
<feature type="domain" description="Response regulatory" evidence="7">
    <location>
        <begin position="8"/>
        <end position="124"/>
    </location>
</feature>
<protein>
    <recommendedName>
        <fullName evidence="7">Response regulatory domain-containing protein</fullName>
    </recommendedName>
</protein>
<dbReference type="Gene3D" id="3.40.50.2300">
    <property type="match status" value="1"/>
</dbReference>
<name>A0A1G1WF47_9BACT</name>
<evidence type="ECO:0000256" key="3">
    <source>
        <dbReference type="ARBA" id="ARBA00023015"/>
    </source>
</evidence>
<sequence>MSSDGIKKVLVIDDEPTVREIYNKEFSNNGFKVILATDGEEGLLKAGEEIPDLVLLDVMMPKMNGVDTLKALKKNDLTKKIPILLLTNLGEEQIIKEGFELGADGYLLKVSYTPAQVVEECRKFLD</sequence>
<keyword evidence="3" id="KW-0805">Transcription regulation</keyword>
<dbReference type="PANTHER" id="PTHR43547:SF2">
    <property type="entry name" value="HYBRID SIGNAL TRANSDUCTION HISTIDINE KINASE C"/>
    <property type="match status" value="1"/>
</dbReference>
<dbReference type="PROSITE" id="PS50110">
    <property type="entry name" value="RESPONSE_REGULATORY"/>
    <property type="match status" value="1"/>
</dbReference>
<keyword evidence="2" id="KW-0902">Two-component regulatory system</keyword>
<evidence type="ECO:0000256" key="2">
    <source>
        <dbReference type="ARBA" id="ARBA00023012"/>
    </source>
</evidence>
<dbReference type="InterPro" id="IPR011006">
    <property type="entry name" value="CheY-like_superfamily"/>
</dbReference>
<comment type="caution">
    <text evidence="8">The sequence shown here is derived from an EMBL/GenBank/DDBJ whole genome shotgun (WGS) entry which is preliminary data.</text>
</comment>
<keyword evidence="1 6" id="KW-0597">Phosphoprotein</keyword>
<evidence type="ECO:0000259" key="7">
    <source>
        <dbReference type="PROSITE" id="PS50110"/>
    </source>
</evidence>
<dbReference type="FunFam" id="3.40.50.2300:FF:000001">
    <property type="entry name" value="DNA-binding response regulator PhoB"/>
    <property type="match status" value="1"/>
</dbReference>
<dbReference type="SUPFAM" id="SSF52172">
    <property type="entry name" value="CheY-like"/>
    <property type="match status" value="1"/>
</dbReference>
<evidence type="ECO:0000256" key="6">
    <source>
        <dbReference type="PROSITE-ProRule" id="PRU00169"/>
    </source>
</evidence>
<evidence type="ECO:0000256" key="1">
    <source>
        <dbReference type="ARBA" id="ARBA00022553"/>
    </source>
</evidence>
<dbReference type="SMART" id="SM00448">
    <property type="entry name" value="REC"/>
    <property type="match status" value="1"/>
</dbReference>
<evidence type="ECO:0000256" key="4">
    <source>
        <dbReference type="ARBA" id="ARBA00023125"/>
    </source>
</evidence>
<dbReference type="STRING" id="1802597.A2Z24_00285"/>
<dbReference type="GO" id="GO:0000155">
    <property type="term" value="F:phosphorelay sensor kinase activity"/>
    <property type="evidence" value="ECO:0007669"/>
    <property type="project" value="TreeGrafter"/>
</dbReference>
<feature type="modified residue" description="4-aspartylphosphate" evidence="6">
    <location>
        <position position="57"/>
    </location>
</feature>
<dbReference type="EMBL" id="MHCT01000009">
    <property type="protein sequence ID" value="OGY26329.1"/>
    <property type="molecule type" value="Genomic_DNA"/>
</dbReference>
<dbReference type="InterPro" id="IPR001789">
    <property type="entry name" value="Sig_transdc_resp-reg_receiver"/>
</dbReference>